<evidence type="ECO:0000256" key="1">
    <source>
        <dbReference type="SAM" id="Phobius"/>
    </source>
</evidence>
<feature type="transmembrane region" description="Helical" evidence="1">
    <location>
        <begin position="38"/>
        <end position="59"/>
    </location>
</feature>
<reference evidence="2 3" key="1">
    <citation type="journal article" date="2013" name="Int. J. Syst. Evol. Microbiol.">
        <title>Tumebacillus flagellatus sp. nov., an alpha-amylase/pullulanase-producing bacterium isolated from cassava wastewater.</title>
        <authorList>
            <person name="Wang Q."/>
            <person name="Xie N."/>
            <person name="Qin Y."/>
            <person name="Shen N."/>
            <person name="Zhu J."/>
            <person name="Mi H."/>
            <person name="Huang R."/>
        </authorList>
    </citation>
    <scope>NUCLEOTIDE SEQUENCE [LARGE SCALE GENOMIC DNA]</scope>
    <source>
        <strain evidence="2 3">GST4</strain>
    </source>
</reference>
<comment type="caution">
    <text evidence="2">The sequence shown here is derived from an EMBL/GenBank/DDBJ whole genome shotgun (WGS) entry which is preliminary data.</text>
</comment>
<keyword evidence="1" id="KW-1133">Transmembrane helix</keyword>
<evidence type="ECO:0000313" key="2">
    <source>
        <dbReference type="EMBL" id="KEO83787.1"/>
    </source>
</evidence>
<dbReference type="Proteomes" id="UP000027931">
    <property type="component" value="Unassembled WGS sequence"/>
</dbReference>
<proteinExistence type="predicted"/>
<keyword evidence="1" id="KW-0812">Transmembrane</keyword>
<sequence length="67" mass="7379">MKKIFVLWLTLSCLFALCNVVALSGQVDWTTASILKVGAPSLLYMFLPAVVIGLVLEVVQRQKSQQV</sequence>
<dbReference type="EMBL" id="JMIR01000008">
    <property type="protein sequence ID" value="KEO83787.1"/>
    <property type="molecule type" value="Genomic_DNA"/>
</dbReference>
<dbReference type="RefSeq" id="WP_038086184.1">
    <property type="nucleotide sequence ID" value="NZ_JMIR01000008.1"/>
</dbReference>
<protein>
    <submittedName>
        <fullName evidence="2">Uncharacterized protein</fullName>
    </submittedName>
</protein>
<dbReference type="AlphaFoldDB" id="A0A074MD37"/>
<gene>
    <name evidence="2" type="ORF">EL26_07670</name>
</gene>
<evidence type="ECO:0000313" key="3">
    <source>
        <dbReference type="Proteomes" id="UP000027931"/>
    </source>
</evidence>
<name>A0A074MD37_9BACL</name>
<keyword evidence="3" id="KW-1185">Reference proteome</keyword>
<accession>A0A074MD37</accession>
<organism evidence="2 3">
    <name type="scientific">Tumebacillus flagellatus</name>
    <dbReference type="NCBI Taxonomy" id="1157490"/>
    <lineage>
        <taxon>Bacteria</taxon>
        <taxon>Bacillati</taxon>
        <taxon>Bacillota</taxon>
        <taxon>Bacilli</taxon>
        <taxon>Bacillales</taxon>
        <taxon>Alicyclobacillaceae</taxon>
        <taxon>Tumebacillus</taxon>
    </lineage>
</organism>
<keyword evidence="1" id="KW-0472">Membrane</keyword>